<organism evidence="4 5">
    <name type="scientific">SAR92 clade bacterium</name>
    <dbReference type="NCBI Taxonomy" id="2315479"/>
    <lineage>
        <taxon>Bacteria</taxon>
        <taxon>Pseudomonadati</taxon>
        <taxon>Pseudomonadota</taxon>
        <taxon>Gammaproteobacteria</taxon>
        <taxon>Cellvibrionales</taxon>
        <taxon>Porticoccaceae</taxon>
        <taxon>SAR92 clade</taxon>
    </lineage>
</organism>
<dbReference type="GO" id="GO:0003677">
    <property type="term" value="F:DNA binding"/>
    <property type="evidence" value="ECO:0007669"/>
    <property type="project" value="InterPro"/>
</dbReference>
<dbReference type="Gene3D" id="2.40.50.580">
    <property type="match status" value="1"/>
</dbReference>
<dbReference type="AlphaFoldDB" id="A0A520MIM9"/>
<dbReference type="PANTHER" id="PTHR30545">
    <property type="entry name" value="SUGAR FERMENTATION STIMULATION PROTEIN A"/>
    <property type="match status" value="1"/>
</dbReference>
<dbReference type="InterPro" id="IPR041465">
    <property type="entry name" value="SfsA_N"/>
</dbReference>
<dbReference type="Pfam" id="PF03749">
    <property type="entry name" value="SfsA"/>
    <property type="match status" value="1"/>
</dbReference>
<comment type="similarity">
    <text evidence="1">Belongs to the SfsA family.</text>
</comment>
<evidence type="ECO:0000256" key="1">
    <source>
        <dbReference type="HAMAP-Rule" id="MF_00095"/>
    </source>
</evidence>
<evidence type="ECO:0000259" key="2">
    <source>
        <dbReference type="Pfam" id="PF03749"/>
    </source>
</evidence>
<evidence type="ECO:0000313" key="5">
    <source>
        <dbReference type="Proteomes" id="UP000315889"/>
    </source>
</evidence>
<comment type="caution">
    <text evidence="4">The sequence shown here is derived from an EMBL/GenBank/DDBJ whole genome shotgun (WGS) entry which is preliminary data.</text>
</comment>
<feature type="domain" description="SfsA N-terminal OB" evidence="3">
    <location>
        <begin position="13"/>
        <end position="80"/>
    </location>
</feature>
<dbReference type="Proteomes" id="UP000315889">
    <property type="component" value="Unassembled WGS sequence"/>
</dbReference>
<feature type="domain" description="Sugar fermentation stimulation protein C-terminal" evidence="2">
    <location>
        <begin position="85"/>
        <end position="225"/>
    </location>
</feature>
<sequence>MQCSPTLFSGSFVRRYKRFFADIIDEKGNLLTVHCPNTGSMKNCQVEGSECWYSLSDDPKRKLKGTLEIVTTSHGQLAGINTLNANRLVGNALTCKIIPEFASYNTVSTEVRYGSEKSRIDFLLHDSENHLPDCYVEVKSVTLDMGDGLAMFPDSVTARGTKHLRELMTVAESGKRAVLLFCVQLNRATQVEVAADIDPVYAETLTKAISNGVEVIAWKIKIDHEGIVLDQKIDCLTDLSLLG</sequence>
<protein>
    <recommendedName>
        <fullName evidence="1">Sugar fermentation stimulation protein homolog</fullName>
    </recommendedName>
</protein>
<proteinExistence type="inferred from homology"/>
<dbReference type="InterPro" id="IPR005224">
    <property type="entry name" value="SfsA"/>
</dbReference>
<dbReference type="EMBL" id="SHBP01000002">
    <property type="protein sequence ID" value="RZO21088.1"/>
    <property type="molecule type" value="Genomic_DNA"/>
</dbReference>
<dbReference type="CDD" id="cd22359">
    <property type="entry name" value="SfsA-like_bacterial"/>
    <property type="match status" value="1"/>
</dbReference>
<accession>A0A520MIM9</accession>
<dbReference type="NCBIfam" id="TIGR00230">
    <property type="entry name" value="sfsA"/>
    <property type="match status" value="1"/>
</dbReference>
<dbReference type="HAMAP" id="MF_00095">
    <property type="entry name" value="SfsA"/>
    <property type="match status" value="1"/>
</dbReference>
<dbReference type="PANTHER" id="PTHR30545:SF2">
    <property type="entry name" value="SUGAR FERMENTATION STIMULATION PROTEIN A"/>
    <property type="match status" value="1"/>
</dbReference>
<evidence type="ECO:0000313" key="4">
    <source>
        <dbReference type="EMBL" id="RZO21088.1"/>
    </source>
</evidence>
<evidence type="ECO:0000259" key="3">
    <source>
        <dbReference type="Pfam" id="PF17746"/>
    </source>
</evidence>
<name>A0A520MIM9_9GAMM</name>
<dbReference type="Gene3D" id="3.40.1350.60">
    <property type="match status" value="1"/>
</dbReference>
<dbReference type="InterPro" id="IPR040452">
    <property type="entry name" value="SfsA_C"/>
</dbReference>
<gene>
    <name evidence="1 4" type="primary">sfsA</name>
    <name evidence="4" type="ORF">EVB03_02355</name>
</gene>
<reference evidence="4 5" key="1">
    <citation type="submission" date="2019-02" db="EMBL/GenBank/DDBJ databases">
        <title>Prokaryotic population dynamics and viral predation in marine succession experiment using metagenomics: the confinement effect.</title>
        <authorList>
            <person name="Haro-Moreno J.M."/>
            <person name="Rodriguez-Valera F."/>
            <person name="Lopez-Perez M."/>
        </authorList>
    </citation>
    <scope>NUCLEOTIDE SEQUENCE [LARGE SCALE GENOMIC DNA]</scope>
    <source>
        <strain evidence="4">MED-G170</strain>
    </source>
</reference>
<dbReference type="Pfam" id="PF17746">
    <property type="entry name" value="SfsA_N"/>
    <property type="match status" value="1"/>
</dbReference>